<keyword evidence="3" id="KW-1185">Reference proteome</keyword>
<dbReference type="OrthoDB" id="8048189at2759"/>
<name>A0A834ILT5_RHYFE</name>
<comment type="caution">
    <text evidence="2">The sequence shown here is derived from an EMBL/GenBank/DDBJ whole genome shotgun (WGS) entry which is preliminary data.</text>
</comment>
<sequence length="119" mass="13682">MAQDMLRVLKQNLKSQKEKGEDNPHNILENFMNSLKDMPGISDDQRDGILKTLESGFPDNSSIYKDMSKKIQLIMLIGFLCVVALLCGCVIWRLNKSSRIRSKKNDIKVRVDKDEKKIK</sequence>
<dbReference type="AlphaFoldDB" id="A0A834ILT5"/>
<proteinExistence type="predicted"/>
<keyword evidence="1" id="KW-1133">Transmembrane helix</keyword>
<organism evidence="2 3">
    <name type="scientific">Rhynchophorus ferrugineus</name>
    <name type="common">Red palm weevil</name>
    <name type="synonym">Curculio ferrugineus</name>
    <dbReference type="NCBI Taxonomy" id="354439"/>
    <lineage>
        <taxon>Eukaryota</taxon>
        <taxon>Metazoa</taxon>
        <taxon>Ecdysozoa</taxon>
        <taxon>Arthropoda</taxon>
        <taxon>Hexapoda</taxon>
        <taxon>Insecta</taxon>
        <taxon>Pterygota</taxon>
        <taxon>Neoptera</taxon>
        <taxon>Endopterygota</taxon>
        <taxon>Coleoptera</taxon>
        <taxon>Polyphaga</taxon>
        <taxon>Cucujiformia</taxon>
        <taxon>Curculionidae</taxon>
        <taxon>Dryophthorinae</taxon>
        <taxon>Rhynchophorus</taxon>
    </lineage>
</organism>
<gene>
    <name evidence="2" type="ORF">GWI33_005286</name>
</gene>
<reference evidence="2" key="1">
    <citation type="submission" date="2020-08" db="EMBL/GenBank/DDBJ databases">
        <title>Genome sequencing and assembly of the red palm weevil Rhynchophorus ferrugineus.</title>
        <authorList>
            <person name="Dias G.B."/>
            <person name="Bergman C.M."/>
            <person name="Manee M."/>
        </authorList>
    </citation>
    <scope>NUCLEOTIDE SEQUENCE</scope>
    <source>
        <strain evidence="2">AA-2017</strain>
        <tissue evidence="2">Whole larva</tissue>
    </source>
</reference>
<evidence type="ECO:0000256" key="1">
    <source>
        <dbReference type="SAM" id="Phobius"/>
    </source>
</evidence>
<dbReference type="EMBL" id="JAACXV010000267">
    <property type="protein sequence ID" value="KAF7280953.1"/>
    <property type="molecule type" value="Genomic_DNA"/>
</dbReference>
<evidence type="ECO:0000313" key="2">
    <source>
        <dbReference type="EMBL" id="KAF7280953.1"/>
    </source>
</evidence>
<evidence type="ECO:0000313" key="3">
    <source>
        <dbReference type="Proteomes" id="UP000625711"/>
    </source>
</evidence>
<feature type="transmembrane region" description="Helical" evidence="1">
    <location>
        <begin position="71"/>
        <end position="94"/>
    </location>
</feature>
<dbReference type="Proteomes" id="UP000625711">
    <property type="component" value="Unassembled WGS sequence"/>
</dbReference>
<protein>
    <submittedName>
        <fullName evidence="2">Uncharacterized protein</fullName>
    </submittedName>
</protein>
<accession>A0A834ILT5</accession>
<keyword evidence="1" id="KW-0812">Transmembrane</keyword>
<keyword evidence="1" id="KW-0472">Membrane</keyword>